<keyword evidence="4" id="KW-1003">Cell membrane</keyword>
<evidence type="ECO:0000256" key="7">
    <source>
        <dbReference type="ARBA" id="ARBA00023136"/>
    </source>
</evidence>
<dbReference type="InterPro" id="IPR049177">
    <property type="entry name" value="MgtC_SapB_SrpB_YhiD_N"/>
</dbReference>
<comment type="subcellular location">
    <subcellularLocation>
        <location evidence="1">Cell membrane</location>
        <topology evidence="1">Multi-pass membrane protein</topology>
    </subcellularLocation>
</comment>
<feature type="transmembrane region" description="Helical" evidence="9">
    <location>
        <begin position="39"/>
        <end position="57"/>
    </location>
</feature>
<comment type="caution">
    <text evidence="12">The sequence shown here is derived from an EMBL/GenBank/DDBJ whole genome shotgun (WGS) entry which is preliminary data.</text>
</comment>
<feature type="transmembrane region" description="Helical" evidence="9">
    <location>
        <begin position="106"/>
        <end position="133"/>
    </location>
</feature>
<accession>A0A562M8I0</accession>
<comment type="similarity">
    <text evidence="2">Belongs to the MgtC/SapB family.</text>
</comment>
<dbReference type="GO" id="GO:0005886">
    <property type="term" value="C:plasma membrane"/>
    <property type="evidence" value="ECO:0007669"/>
    <property type="project" value="UniProtKB-SubCell"/>
</dbReference>
<dbReference type="EMBL" id="VLKR01000033">
    <property type="protein sequence ID" value="TWI16108.1"/>
    <property type="molecule type" value="Genomic_DNA"/>
</dbReference>
<dbReference type="PANTHER" id="PTHR33778:SF3">
    <property type="entry name" value="PROTEIN MGTC"/>
    <property type="match status" value="1"/>
</dbReference>
<dbReference type="RefSeq" id="WP_244294557.1">
    <property type="nucleotide sequence ID" value="NZ_VLKR01000033.1"/>
</dbReference>
<keyword evidence="5 9" id="KW-0812">Transmembrane</keyword>
<evidence type="ECO:0000256" key="6">
    <source>
        <dbReference type="ARBA" id="ARBA00022989"/>
    </source>
</evidence>
<evidence type="ECO:0000256" key="2">
    <source>
        <dbReference type="ARBA" id="ARBA00009298"/>
    </source>
</evidence>
<dbReference type="AlphaFoldDB" id="A0A562M8I0"/>
<sequence>MQAKEDKEMSVFEFAIRLFVALLLGAAVGVERQWRQKNAGLRTNTLVSLGAAAFVLLSIEIGGDATGRIASYVVSGIGFLGAGVIMKDGLNVHGLNTAATIWCSAAVGALCGLGLHAQAFVVALAIILTHLIFRPIGQKMAFLTFNKSAASQTEYLLTVGCGIDIENHIRVLLMQMLSSNEKLLLSSLSSDDTLATNGVVIRAIVRAIGQQDSLIERMASRLTIEERVTKISWEIIGTESDL</sequence>
<dbReference type="Pfam" id="PF02308">
    <property type="entry name" value="MgtC"/>
    <property type="match status" value="1"/>
</dbReference>
<evidence type="ECO:0000256" key="1">
    <source>
        <dbReference type="ARBA" id="ARBA00004651"/>
    </source>
</evidence>
<evidence type="ECO:0000259" key="11">
    <source>
        <dbReference type="Pfam" id="PF21770"/>
    </source>
</evidence>
<evidence type="ECO:0000256" key="5">
    <source>
        <dbReference type="ARBA" id="ARBA00022692"/>
    </source>
</evidence>
<keyword evidence="7 9" id="KW-0472">Membrane</keyword>
<evidence type="ECO:0000256" key="3">
    <source>
        <dbReference type="ARBA" id="ARBA00013833"/>
    </source>
</evidence>
<evidence type="ECO:0000313" key="12">
    <source>
        <dbReference type="EMBL" id="TWI16108.1"/>
    </source>
</evidence>
<evidence type="ECO:0000313" key="13">
    <source>
        <dbReference type="Proteomes" id="UP000315908"/>
    </source>
</evidence>
<evidence type="ECO:0000256" key="8">
    <source>
        <dbReference type="ARBA" id="ARBA00025369"/>
    </source>
</evidence>
<organism evidence="12 13">
    <name type="scientific">Sphingobacterium siyangense</name>
    <dbReference type="NCBI Taxonomy" id="459529"/>
    <lineage>
        <taxon>Bacteria</taxon>
        <taxon>Pseudomonadati</taxon>
        <taxon>Bacteroidota</taxon>
        <taxon>Sphingobacteriia</taxon>
        <taxon>Sphingobacteriales</taxon>
        <taxon>Sphingobacteriaceae</taxon>
        <taxon>Sphingobacterium</taxon>
    </lineage>
</organism>
<evidence type="ECO:0000256" key="4">
    <source>
        <dbReference type="ARBA" id="ARBA00022475"/>
    </source>
</evidence>
<dbReference type="PRINTS" id="PR01837">
    <property type="entry name" value="MGTCSAPBPROT"/>
</dbReference>
<dbReference type="InterPro" id="IPR003416">
    <property type="entry name" value="MgtC/SapB/SrpB/YhiD_fam"/>
</dbReference>
<dbReference type="Pfam" id="PF21770">
    <property type="entry name" value="MgtC_SapB_C"/>
    <property type="match status" value="1"/>
</dbReference>
<reference evidence="12 13" key="1">
    <citation type="journal article" date="2015" name="Stand. Genomic Sci.">
        <title>Genomic Encyclopedia of Bacterial and Archaeal Type Strains, Phase III: the genomes of soil and plant-associated and newly described type strains.</title>
        <authorList>
            <person name="Whitman W.B."/>
            <person name="Woyke T."/>
            <person name="Klenk H.P."/>
            <person name="Zhou Y."/>
            <person name="Lilburn T.G."/>
            <person name="Beck B.J."/>
            <person name="De Vos P."/>
            <person name="Vandamme P."/>
            <person name="Eisen J.A."/>
            <person name="Garrity G."/>
            <person name="Hugenholtz P."/>
            <person name="Kyrpides N.C."/>
        </authorList>
    </citation>
    <scope>NUCLEOTIDE SEQUENCE [LARGE SCALE GENOMIC DNA]</scope>
    <source>
        <strain evidence="12 13">CGMCC 1.6855</strain>
    </source>
</reference>
<dbReference type="InterPro" id="IPR048640">
    <property type="entry name" value="MgtC-like_C"/>
</dbReference>
<protein>
    <recommendedName>
        <fullName evidence="3">Protein MgtC</fullName>
    </recommendedName>
</protein>
<comment type="function">
    <text evidence="8">Virulence factor required for growth in low Mg(2+) medium and for intramacrophage survival. May be involved in regulating membrane potential by activating Na(+)/K(+)-ATPase.</text>
</comment>
<gene>
    <name evidence="12" type="ORF">IQ31_04561</name>
</gene>
<feature type="transmembrane region" description="Helical" evidence="9">
    <location>
        <begin position="69"/>
        <end position="86"/>
    </location>
</feature>
<keyword evidence="6 9" id="KW-1133">Transmembrane helix</keyword>
<feature type="domain" description="MgtC/SapB/SrpB/YhiD N-terminal" evidence="10">
    <location>
        <begin position="18"/>
        <end position="137"/>
    </location>
</feature>
<dbReference type="Gene3D" id="3.30.70.260">
    <property type="match status" value="1"/>
</dbReference>
<proteinExistence type="inferred from homology"/>
<name>A0A562M8I0_9SPHI</name>
<evidence type="ECO:0000259" key="10">
    <source>
        <dbReference type="Pfam" id="PF02308"/>
    </source>
</evidence>
<feature type="domain" description="MgtC-like C-terminal" evidence="11">
    <location>
        <begin position="155"/>
        <end position="233"/>
    </location>
</feature>
<evidence type="ECO:0000256" key="9">
    <source>
        <dbReference type="SAM" id="Phobius"/>
    </source>
</evidence>
<dbReference type="PANTHER" id="PTHR33778">
    <property type="entry name" value="PROTEIN MGTC"/>
    <property type="match status" value="1"/>
</dbReference>
<dbReference type="Proteomes" id="UP000315908">
    <property type="component" value="Unassembled WGS sequence"/>
</dbReference>